<name>A0ABR5C944_9STAP</name>
<evidence type="ECO:0000256" key="3">
    <source>
        <dbReference type="ARBA" id="ARBA00022525"/>
    </source>
</evidence>
<dbReference type="EMBL" id="JXWY01000024">
    <property type="protein sequence ID" value="KIX91225.1"/>
    <property type="molecule type" value="Genomic_DNA"/>
</dbReference>
<dbReference type="InterPro" id="IPR019931">
    <property type="entry name" value="LPXTG_anchor"/>
</dbReference>
<organism evidence="7 8">
    <name type="scientific">Staphylococcus microti</name>
    <dbReference type="NCBI Taxonomy" id="569857"/>
    <lineage>
        <taxon>Bacteria</taxon>
        <taxon>Bacillati</taxon>
        <taxon>Bacillota</taxon>
        <taxon>Bacilli</taxon>
        <taxon>Bacillales</taxon>
        <taxon>Staphylococcaceae</taxon>
        <taxon>Staphylococcus</taxon>
    </lineage>
</organism>
<dbReference type="Proteomes" id="UP000032366">
    <property type="component" value="Unassembled WGS sequence"/>
</dbReference>
<proteinExistence type="predicted"/>
<dbReference type="RefSeq" id="WP_044359359.1">
    <property type="nucleotide sequence ID" value="NZ_JXWY01000024.1"/>
</dbReference>
<sequence>LTLADIENNTEKWQKLQQYYDKDEEVLKVPITYTFNNSVHSSDNLQTDKSFAVMNVSDDIKEKLRNLNNTEQLNGAKQAVEEAKTADGKMTGIEKEITNRHVISKTNGIKVLPEAGQGSQPTTLFGSLFAGLGALLFFRKRKEEKLSK</sequence>
<keyword evidence="2" id="KW-0134">Cell wall</keyword>
<evidence type="ECO:0000256" key="1">
    <source>
        <dbReference type="ARBA" id="ARBA00004168"/>
    </source>
</evidence>
<evidence type="ECO:0000256" key="5">
    <source>
        <dbReference type="ARBA" id="ARBA00023088"/>
    </source>
</evidence>
<comment type="caution">
    <text evidence="7">The sequence shown here is derived from an EMBL/GenBank/DDBJ whole genome shotgun (WGS) entry which is preliminary data.</text>
</comment>
<reference evidence="7 8" key="1">
    <citation type="submission" date="2015-01" db="EMBL/GenBank/DDBJ databases">
        <authorList>
            <person name="Guo J."/>
        </authorList>
    </citation>
    <scope>NUCLEOTIDE SEQUENCE [LARGE SCALE GENOMIC DNA]</scope>
    <source>
        <strain evidence="7 8">DSM 22147</strain>
    </source>
</reference>
<evidence type="ECO:0000256" key="4">
    <source>
        <dbReference type="ARBA" id="ARBA00022729"/>
    </source>
</evidence>
<keyword evidence="8" id="KW-1185">Reference proteome</keyword>
<accession>A0ABR5C944</accession>
<comment type="subcellular location">
    <subcellularLocation>
        <location evidence="1">Secreted</location>
        <location evidence="1">Cell wall</location>
        <topology evidence="1">Peptidoglycan-anchor</topology>
    </subcellularLocation>
</comment>
<evidence type="ECO:0000259" key="6">
    <source>
        <dbReference type="Pfam" id="PF00746"/>
    </source>
</evidence>
<evidence type="ECO:0000313" key="7">
    <source>
        <dbReference type="EMBL" id="KIX91225.1"/>
    </source>
</evidence>
<feature type="domain" description="Gram-positive cocci surface proteins LPxTG" evidence="6">
    <location>
        <begin position="105"/>
        <end position="145"/>
    </location>
</feature>
<keyword evidence="5" id="KW-0572">Peptidoglycan-anchor</keyword>
<evidence type="ECO:0000256" key="2">
    <source>
        <dbReference type="ARBA" id="ARBA00022512"/>
    </source>
</evidence>
<evidence type="ECO:0000313" key="8">
    <source>
        <dbReference type="Proteomes" id="UP000032366"/>
    </source>
</evidence>
<dbReference type="Pfam" id="PF00746">
    <property type="entry name" value="Gram_pos_anchor"/>
    <property type="match status" value="1"/>
</dbReference>
<gene>
    <name evidence="7" type="ORF">TP70_03530</name>
</gene>
<feature type="non-terminal residue" evidence="7">
    <location>
        <position position="1"/>
    </location>
</feature>
<keyword evidence="4" id="KW-0732">Signal</keyword>
<keyword evidence="3" id="KW-0964">Secreted</keyword>
<protein>
    <recommendedName>
        <fullName evidence="6">Gram-positive cocci surface proteins LPxTG domain-containing protein</fullName>
    </recommendedName>
</protein>
<dbReference type="NCBIfam" id="TIGR01167">
    <property type="entry name" value="LPXTG_anchor"/>
    <property type="match status" value="1"/>
</dbReference>